<reference evidence="1 2" key="1">
    <citation type="submission" date="2014-09" db="EMBL/GenBank/DDBJ databases">
        <title>Vibrio maritimus JCM 19240. (C210) whole genome shotgun sequence.</title>
        <authorList>
            <person name="Sawabe T."/>
            <person name="Meirelles P."/>
            <person name="Nakanishi M."/>
            <person name="Sayaka M."/>
            <person name="Hattori M."/>
            <person name="Ohkuma M."/>
        </authorList>
    </citation>
    <scope>NUCLEOTIDE SEQUENCE [LARGE SCALE GENOMIC DNA]</scope>
    <source>
        <strain evidence="1 2">JCM 19240</strain>
    </source>
</reference>
<organism evidence="1 2">
    <name type="scientific">Vibrio maritimus</name>
    <dbReference type="NCBI Taxonomy" id="990268"/>
    <lineage>
        <taxon>Bacteria</taxon>
        <taxon>Pseudomonadati</taxon>
        <taxon>Pseudomonadota</taxon>
        <taxon>Gammaproteobacteria</taxon>
        <taxon>Vibrionales</taxon>
        <taxon>Vibrionaceae</taxon>
        <taxon>Vibrio</taxon>
    </lineage>
</organism>
<proteinExistence type="predicted"/>
<dbReference type="OrthoDB" id="5880645at2"/>
<keyword evidence="2" id="KW-1185">Reference proteome</keyword>
<name>A0A090TQ17_9VIBR</name>
<sequence length="52" mass="6286">MDRICPMCQTPMVERNNVHVCPRNEIGDCAYDPYLHEFEPVQEREMEQDRPY</sequence>
<evidence type="ECO:0000313" key="1">
    <source>
        <dbReference type="EMBL" id="GAL33257.1"/>
    </source>
</evidence>
<accession>A0A090TQ17</accession>
<reference evidence="1 2" key="2">
    <citation type="submission" date="2014-09" db="EMBL/GenBank/DDBJ databases">
        <authorList>
            <consortium name="NBRP consortium"/>
            <person name="Sawabe T."/>
            <person name="Meirelles P."/>
            <person name="Nakanishi M."/>
            <person name="Sayaka M."/>
            <person name="Hattori M."/>
            <person name="Ohkuma M."/>
        </authorList>
    </citation>
    <scope>NUCLEOTIDE SEQUENCE [LARGE SCALE GENOMIC DNA]</scope>
    <source>
        <strain evidence="1 2">JCM 19240</strain>
    </source>
</reference>
<comment type="caution">
    <text evidence="1">The sequence shown here is derived from an EMBL/GenBank/DDBJ whole genome shotgun (WGS) entry which is preliminary data.</text>
</comment>
<dbReference type="EMBL" id="BBMT01000003">
    <property type="protein sequence ID" value="GAL33257.1"/>
    <property type="molecule type" value="Genomic_DNA"/>
</dbReference>
<gene>
    <name evidence="1" type="ORF">JCM19240_1953</name>
</gene>
<dbReference type="AlphaFoldDB" id="A0A090TQ17"/>
<dbReference type="Proteomes" id="UP000029224">
    <property type="component" value="Unassembled WGS sequence"/>
</dbReference>
<evidence type="ECO:0000313" key="2">
    <source>
        <dbReference type="Proteomes" id="UP000029224"/>
    </source>
</evidence>
<protein>
    <submittedName>
        <fullName evidence="1">Uncharacterized protein</fullName>
    </submittedName>
</protein>